<comment type="caution">
    <text evidence="2">The sequence shown here is derived from an EMBL/GenBank/DDBJ whole genome shotgun (WGS) entry which is preliminary data.</text>
</comment>
<dbReference type="GO" id="GO:0016787">
    <property type="term" value="F:hydrolase activity"/>
    <property type="evidence" value="ECO:0007669"/>
    <property type="project" value="UniProtKB-KW"/>
</dbReference>
<dbReference type="InterPro" id="IPR050471">
    <property type="entry name" value="AB_hydrolase"/>
</dbReference>
<feature type="domain" description="AB hydrolase-1" evidence="1">
    <location>
        <begin position="26"/>
        <end position="268"/>
    </location>
</feature>
<dbReference type="SUPFAM" id="SSF53474">
    <property type="entry name" value="alpha/beta-Hydrolases"/>
    <property type="match status" value="1"/>
</dbReference>
<name>A0A6L9QLL2_9ACTN</name>
<dbReference type="Pfam" id="PF00561">
    <property type="entry name" value="Abhydrolase_1"/>
    <property type="match status" value="1"/>
</dbReference>
<sequence length="290" mass="30660">MERATQVTDLAGGPVEYRLERRGPRAVLMLHGGHMRAALPLGEDVFADAGCTVLAVSRPGYGRTAAGASPDRFADTVADLCGALGIASLAAVVGQSAGGPTAVALAARHPELVERLILQSAVGLLPWPDRRTRVGARAVFGRRTERLTWAAIHLLTRRAPGAAFRLLLPDLTSRPVRELIAGLDPLRRAELLALFGQMRSGAGFADDMRATEPSTVERRAAQAAAVDRPTLVIATRDDGSVSFEHAQSLADAIPGARLITSAAPSHMIWFGDDYPAVAEAITGFLARRPA</sequence>
<proteinExistence type="predicted"/>
<dbReference type="InterPro" id="IPR000073">
    <property type="entry name" value="AB_hydrolase_1"/>
</dbReference>
<gene>
    <name evidence="2" type="ORF">G3I70_27890</name>
</gene>
<dbReference type="PANTHER" id="PTHR43433">
    <property type="entry name" value="HYDROLASE, ALPHA/BETA FOLD FAMILY PROTEIN"/>
    <property type="match status" value="1"/>
</dbReference>
<organism evidence="2 3">
    <name type="scientific">Actinomadura bangladeshensis</name>
    <dbReference type="NCBI Taxonomy" id="453573"/>
    <lineage>
        <taxon>Bacteria</taxon>
        <taxon>Bacillati</taxon>
        <taxon>Actinomycetota</taxon>
        <taxon>Actinomycetes</taxon>
        <taxon>Streptosporangiales</taxon>
        <taxon>Thermomonosporaceae</taxon>
        <taxon>Actinomadura</taxon>
    </lineage>
</organism>
<keyword evidence="2" id="KW-0378">Hydrolase</keyword>
<dbReference type="AlphaFoldDB" id="A0A6L9QLL2"/>
<dbReference type="Proteomes" id="UP000475532">
    <property type="component" value="Unassembled WGS sequence"/>
</dbReference>
<dbReference type="RefSeq" id="WP_163060408.1">
    <property type="nucleotide sequence ID" value="NZ_JAAGLI010000741.1"/>
</dbReference>
<dbReference type="EMBL" id="JAAGLI010000741">
    <property type="protein sequence ID" value="NEA26287.1"/>
    <property type="molecule type" value="Genomic_DNA"/>
</dbReference>
<dbReference type="Gene3D" id="3.40.50.1820">
    <property type="entry name" value="alpha/beta hydrolase"/>
    <property type="match status" value="1"/>
</dbReference>
<accession>A0A6L9QLL2</accession>
<evidence type="ECO:0000259" key="1">
    <source>
        <dbReference type="Pfam" id="PF00561"/>
    </source>
</evidence>
<dbReference type="PRINTS" id="PR00111">
    <property type="entry name" value="ABHYDROLASE"/>
</dbReference>
<reference evidence="2 3" key="1">
    <citation type="submission" date="2020-01" db="EMBL/GenBank/DDBJ databases">
        <title>Insect and environment-associated Actinomycetes.</title>
        <authorList>
            <person name="Currrie C."/>
            <person name="Chevrette M."/>
            <person name="Carlson C."/>
            <person name="Stubbendieck R."/>
            <person name="Wendt-Pienkowski E."/>
        </authorList>
    </citation>
    <scope>NUCLEOTIDE SEQUENCE [LARGE SCALE GENOMIC DNA]</scope>
    <source>
        <strain evidence="2 3">SID10258</strain>
    </source>
</reference>
<protein>
    <submittedName>
        <fullName evidence="2">Alpha/beta hydrolase</fullName>
    </submittedName>
</protein>
<dbReference type="InterPro" id="IPR029058">
    <property type="entry name" value="AB_hydrolase_fold"/>
</dbReference>
<dbReference type="PANTHER" id="PTHR43433:SF5">
    <property type="entry name" value="AB HYDROLASE-1 DOMAIN-CONTAINING PROTEIN"/>
    <property type="match status" value="1"/>
</dbReference>
<evidence type="ECO:0000313" key="3">
    <source>
        <dbReference type="Proteomes" id="UP000475532"/>
    </source>
</evidence>
<evidence type="ECO:0000313" key="2">
    <source>
        <dbReference type="EMBL" id="NEA26287.1"/>
    </source>
</evidence>